<gene>
    <name evidence="3" type="ORF">EDB81DRAFT_807669</name>
</gene>
<name>A0A9P9IQ32_9HYPO</name>
<comment type="caution">
    <text evidence="3">The sequence shown here is derived from an EMBL/GenBank/DDBJ whole genome shotgun (WGS) entry which is preliminary data.</text>
</comment>
<sequence>MLIMLLTTILLFVGVSLLAHIIPTAHDCVVFLSRTQRLLGFSKLAAEGDPTQSRTVRRRLKREQKRIAKAKQHRASSFPIARRGSGQEEAFPVFLSMPYFLGATNNEEACHLCTGDGEGSLEADRPGKPPNSCGSIAKHSLQRHVSAQPDCILAYFYYLLLLLMAKLGDVWDTVVDIFYWTRNWLAPTCCPAGPVHQQPSGKAKEKRKGKGKERPTKKRKRSGKNNKNNDGSGESDEETHKDHDNQPHHDGEEECPSGRFFACPFYKLDPVRHYRCLEKYKLKRYSDVKQHILRCHVLEGFYYCDQCLTIWESSEPWEAHVNGDECRGTTGPQHHLAESPLLDGLLPGEADCLEPTPRGLSDWQRWYRMWEQIFPGHEPPASPLVEHGIAEPARLFAHRGMAALLLMLPALLPLYDIQLDEGTTTSFASDIAGIYTNAMSAAPQSFRRRVPPTTVGRPLALQGIQPPNIGHQAIPTVRNPQDHLVEAAVDEAAILGGLQVPQEARQNYPPPPPPHSDPIFAVQALLDHADPAFPESDDIDFPEDQPDTV</sequence>
<protein>
    <submittedName>
        <fullName evidence="3">Uncharacterized protein</fullName>
    </submittedName>
</protein>
<dbReference type="PANTHER" id="PTHR38166">
    <property type="entry name" value="C2H2-TYPE DOMAIN-CONTAINING PROTEIN-RELATED"/>
    <property type="match status" value="1"/>
</dbReference>
<feature type="compositionally biased region" description="Basic and acidic residues" evidence="1">
    <location>
        <begin position="238"/>
        <end position="251"/>
    </location>
</feature>
<evidence type="ECO:0000313" key="4">
    <source>
        <dbReference type="Proteomes" id="UP000738349"/>
    </source>
</evidence>
<proteinExistence type="predicted"/>
<keyword evidence="4" id="KW-1185">Reference proteome</keyword>
<dbReference type="Proteomes" id="UP000738349">
    <property type="component" value="Unassembled WGS sequence"/>
</dbReference>
<feature type="chain" id="PRO_5040362746" evidence="2">
    <location>
        <begin position="19"/>
        <end position="549"/>
    </location>
</feature>
<dbReference type="PANTHER" id="PTHR38166:SF1">
    <property type="entry name" value="C2H2-TYPE DOMAIN-CONTAINING PROTEIN"/>
    <property type="match status" value="1"/>
</dbReference>
<feature type="region of interest" description="Disordered" evidence="1">
    <location>
        <begin position="194"/>
        <end position="254"/>
    </location>
</feature>
<reference evidence="3" key="1">
    <citation type="journal article" date="2021" name="Nat. Commun.">
        <title>Genetic determinants of endophytism in the Arabidopsis root mycobiome.</title>
        <authorList>
            <person name="Mesny F."/>
            <person name="Miyauchi S."/>
            <person name="Thiergart T."/>
            <person name="Pickel B."/>
            <person name="Atanasova L."/>
            <person name="Karlsson M."/>
            <person name="Huettel B."/>
            <person name="Barry K.W."/>
            <person name="Haridas S."/>
            <person name="Chen C."/>
            <person name="Bauer D."/>
            <person name="Andreopoulos W."/>
            <person name="Pangilinan J."/>
            <person name="LaButti K."/>
            <person name="Riley R."/>
            <person name="Lipzen A."/>
            <person name="Clum A."/>
            <person name="Drula E."/>
            <person name="Henrissat B."/>
            <person name="Kohler A."/>
            <person name="Grigoriev I.V."/>
            <person name="Martin F.M."/>
            <person name="Hacquard S."/>
        </authorList>
    </citation>
    <scope>NUCLEOTIDE SEQUENCE</scope>
    <source>
        <strain evidence="3">MPI-CAGE-AT-0147</strain>
    </source>
</reference>
<accession>A0A9P9IQ32</accession>
<evidence type="ECO:0000313" key="3">
    <source>
        <dbReference type="EMBL" id="KAH7130908.1"/>
    </source>
</evidence>
<evidence type="ECO:0000256" key="2">
    <source>
        <dbReference type="SAM" id="SignalP"/>
    </source>
</evidence>
<feature type="signal peptide" evidence="2">
    <location>
        <begin position="1"/>
        <end position="18"/>
    </location>
</feature>
<feature type="compositionally biased region" description="Basic residues" evidence="1">
    <location>
        <begin position="204"/>
        <end position="224"/>
    </location>
</feature>
<keyword evidence="2" id="KW-0732">Signal</keyword>
<evidence type="ECO:0000256" key="1">
    <source>
        <dbReference type="SAM" id="MobiDB-lite"/>
    </source>
</evidence>
<dbReference type="OrthoDB" id="3564303at2759"/>
<dbReference type="AlphaFoldDB" id="A0A9P9IQ32"/>
<dbReference type="EMBL" id="JAGMUV010000017">
    <property type="protein sequence ID" value="KAH7130908.1"/>
    <property type="molecule type" value="Genomic_DNA"/>
</dbReference>
<organism evidence="3 4">
    <name type="scientific">Dactylonectria macrodidyma</name>
    <dbReference type="NCBI Taxonomy" id="307937"/>
    <lineage>
        <taxon>Eukaryota</taxon>
        <taxon>Fungi</taxon>
        <taxon>Dikarya</taxon>
        <taxon>Ascomycota</taxon>
        <taxon>Pezizomycotina</taxon>
        <taxon>Sordariomycetes</taxon>
        <taxon>Hypocreomycetidae</taxon>
        <taxon>Hypocreales</taxon>
        <taxon>Nectriaceae</taxon>
        <taxon>Dactylonectria</taxon>
    </lineage>
</organism>